<keyword evidence="2" id="KW-0479">Metal-binding</keyword>
<organism evidence="6">
    <name type="scientific">human gut metagenome</name>
    <dbReference type="NCBI Taxonomy" id="408170"/>
    <lineage>
        <taxon>unclassified sequences</taxon>
        <taxon>metagenomes</taxon>
        <taxon>organismal metagenomes</taxon>
    </lineage>
</organism>
<feature type="domain" description="Metallo-beta-lactamase" evidence="5">
    <location>
        <begin position="11"/>
        <end position="146"/>
    </location>
</feature>
<dbReference type="EMBL" id="AJWZ01006605">
    <property type="protein sequence ID" value="EKC59307.1"/>
    <property type="molecule type" value="Genomic_DNA"/>
</dbReference>
<dbReference type="SUPFAM" id="SSF56281">
    <property type="entry name" value="Metallo-hydrolase/oxidoreductase"/>
    <property type="match status" value="1"/>
</dbReference>
<evidence type="ECO:0000256" key="4">
    <source>
        <dbReference type="ARBA" id="ARBA00022833"/>
    </source>
</evidence>
<sequence length="146" mass="15860">MPPWTTSSAEHGLSPVLAANTHGHFDHTLGVEHLKQRYGIPFALSSKDAFLLENAATSGSIFGVKVGAMPSVEHDLDGEQEIRFGKTTLRVLRTPGHTPGHVAFFDEGSKSLFTGDTLFRESIGRTDLPGGDYSWIMRSILDVLVP</sequence>
<dbReference type="GO" id="GO:0046872">
    <property type="term" value="F:metal ion binding"/>
    <property type="evidence" value="ECO:0007669"/>
    <property type="project" value="UniProtKB-KW"/>
</dbReference>
<accession>K1SEU3</accession>
<dbReference type="InterPro" id="IPR051453">
    <property type="entry name" value="MBL_Glyoxalase_II"/>
</dbReference>
<keyword evidence="4" id="KW-0862">Zinc</keyword>
<dbReference type="InterPro" id="IPR036866">
    <property type="entry name" value="RibonucZ/Hydroxyglut_hydro"/>
</dbReference>
<dbReference type="PANTHER" id="PTHR46233">
    <property type="entry name" value="HYDROXYACYLGLUTATHIONE HYDROLASE GLOC"/>
    <property type="match status" value="1"/>
</dbReference>
<gene>
    <name evidence="6" type="ORF">OBE_09563</name>
</gene>
<comment type="cofactor">
    <cofactor evidence="1">
        <name>Zn(2+)</name>
        <dbReference type="ChEBI" id="CHEBI:29105"/>
    </cofactor>
</comment>
<evidence type="ECO:0000256" key="2">
    <source>
        <dbReference type="ARBA" id="ARBA00022723"/>
    </source>
</evidence>
<comment type="caution">
    <text evidence="6">The sequence shown here is derived from an EMBL/GenBank/DDBJ whole genome shotgun (WGS) entry which is preliminary data.</text>
</comment>
<dbReference type="CDD" id="cd06262">
    <property type="entry name" value="metallo-hydrolase-like_MBL-fold"/>
    <property type="match status" value="1"/>
</dbReference>
<dbReference type="GO" id="GO:0016787">
    <property type="term" value="F:hydrolase activity"/>
    <property type="evidence" value="ECO:0007669"/>
    <property type="project" value="UniProtKB-KW"/>
</dbReference>
<proteinExistence type="predicted"/>
<dbReference type="SMART" id="SM00849">
    <property type="entry name" value="Lactamase_B"/>
    <property type="match status" value="1"/>
</dbReference>
<protein>
    <submittedName>
        <fullName evidence="6">Beta-lactamase domain protein</fullName>
    </submittedName>
</protein>
<reference evidence="6" key="1">
    <citation type="journal article" date="2013" name="Environ. Microbiol.">
        <title>Microbiota from the distal guts of lean and obese adolescents exhibit partial functional redundancy besides clear differences in community structure.</title>
        <authorList>
            <person name="Ferrer M."/>
            <person name="Ruiz A."/>
            <person name="Lanza F."/>
            <person name="Haange S.B."/>
            <person name="Oberbach A."/>
            <person name="Till H."/>
            <person name="Bargiela R."/>
            <person name="Campoy C."/>
            <person name="Segura M.T."/>
            <person name="Richter M."/>
            <person name="von Bergen M."/>
            <person name="Seifert J."/>
            <person name="Suarez A."/>
        </authorList>
    </citation>
    <scope>NUCLEOTIDE SEQUENCE</scope>
</reference>
<dbReference type="AlphaFoldDB" id="K1SEU3"/>
<dbReference type="Gene3D" id="3.60.15.10">
    <property type="entry name" value="Ribonuclease Z/Hydroxyacylglutathione hydrolase-like"/>
    <property type="match status" value="1"/>
</dbReference>
<dbReference type="InterPro" id="IPR001279">
    <property type="entry name" value="Metallo-B-lactamas"/>
</dbReference>
<keyword evidence="3" id="KW-0378">Hydrolase</keyword>
<dbReference type="PANTHER" id="PTHR46233:SF3">
    <property type="entry name" value="HYDROXYACYLGLUTATHIONE HYDROLASE GLOC"/>
    <property type="match status" value="1"/>
</dbReference>
<evidence type="ECO:0000256" key="1">
    <source>
        <dbReference type="ARBA" id="ARBA00001947"/>
    </source>
</evidence>
<evidence type="ECO:0000256" key="3">
    <source>
        <dbReference type="ARBA" id="ARBA00022801"/>
    </source>
</evidence>
<name>K1SEU3_9ZZZZ</name>
<evidence type="ECO:0000259" key="5">
    <source>
        <dbReference type="SMART" id="SM00849"/>
    </source>
</evidence>
<dbReference type="Pfam" id="PF00753">
    <property type="entry name" value="Lactamase_B"/>
    <property type="match status" value="1"/>
</dbReference>
<evidence type="ECO:0000313" key="6">
    <source>
        <dbReference type="EMBL" id="EKC59307.1"/>
    </source>
</evidence>
<feature type="non-terminal residue" evidence="6">
    <location>
        <position position="146"/>
    </location>
</feature>